<name>A0A1I2DXF0_9BURK</name>
<accession>A0A1I2DXF0</accession>
<keyword evidence="3" id="KW-1185">Reference proteome</keyword>
<feature type="transmembrane region" description="Helical" evidence="1">
    <location>
        <begin position="28"/>
        <end position="50"/>
    </location>
</feature>
<dbReference type="EMBL" id="FONX01000006">
    <property type="protein sequence ID" value="SFE85246.1"/>
    <property type="molecule type" value="Genomic_DNA"/>
</dbReference>
<reference evidence="3" key="1">
    <citation type="submission" date="2016-10" db="EMBL/GenBank/DDBJ databases">
        <authorList>
            <person name="Varghese N."/>
            <person name="Submissions S."/>
        </authorList>
    </citation>
    <scope>NUCLEOTIDE SEQUENCE [LARGE SCALE GENOMIC DNA]</scope>
    <source>
        <strain evidence="3">DSM 27981</strain>
    </source>
</reference>
<gene>
    <name evidence="2" type="ORF">SAMN04489711_10681</name>
</gene>
<dbReference type="STRING" id="1177982.SAMN04489711_10681"/>
<keyword evidence="1" id="KW-0472">Membrane</keyword>
<dbReference type="RefSeq" id="WP_059400297.1">
    <property type="nucleotide sequence ID" value="NZ_FONX01000006.1"/>
</dbReference>
<protein>
    <submittedName>
        <fullName evidence="2">Uncharacterized protein</fullName>
    </submittedName>
</protein>
<feature type="transmembrane region" description="Helical" evidence="1">
    <location>
        <begin position="102"/>
        <end position="122"/>
    </location>
</feature>
<feature type="transmembrane region" description="Helical" evidence="1">
    <location>
        <begin position="154"/>
        <end position="172"/>
    </location>
</feature>
<dbReference type="AlphaFoldDB" id="A0A1I2DXF0"/>
<sequence>MSTHHIASAQLGRGAPARSAGAAFADRWIFVFMAALFVATALAGFVPSSIAKLASVRAGEQGPMPPVLHVHAVLMGGWLALLLVQSVLVATGAPWLHRRLGMLALLVAPAMVLSGVLLVPVVDRPIHQMLAAPPAGTEPALLQLLQAWIPNRPLSQIRAGVVFAVLIAWALWVRTGDPQTHKRLLVLATVWPLGAGIDRIPLPGTYPESPAASDLYTLLWVAPLFVYDLVRHRRVPRAWWIWLAVCLPLSAAVHLLWGSAWWMAHGPEILGLR</sequence>
<evidence type="ECO:0000313" key="3">
    <source>
        <dbReference type="Proteomes" id="UP000199119"/>
    </source>
</evidence>
<dbReference type="OrthoDB" id="9770329at2"/>
<keyword evidence="1" id="KW-1133">Transmembrane helix</keyword>
<evidence type="ECO:0000256" key="1">
    <source>
        <dbReference type="SAM" id="Phobius"/>
    </source>
</evidence>
<proteinExistence type="predicted"/>
<keyword evidence="1" id="KW-0812">Transmembrane</keyword>
<organism evidence="2 3">
    <name type="scientific">Paracidovorax wautersii</name>
    <dbReference type="NCBI Taxonomy" id="1177982"/>
    <lineage>
        <taxon>Bacteria</taxon>
        <taxon>Pseudomonadati</taxon>
        <taxon>Pseudomonadota</taxon>
        <taxon>Betaproteobacteria</taxon>
        <taxon>Burkholderiales</taxon>
        <taxon>Comamonadaceae</taxon>
        <taxon>Paracidovorax</taxon>
    </lineage>
</organism>
<evidence type="ECO:0000313" key="2">
    <source>
        <dbReference type="EMBL" id="SFE85246.1"/>
    </source>
</evidence>
<feature type="transmembrane region" description="Helical" evidence="1">
    <location>
        <begin position="239"/>
        <end position="264"/>
    </location>
</feature>
<dbReference type="Proteomes" id="UP000199119">
    <property type="component" value="Unassembled WGS sequence"/>
</dbReference>
<feature type="transmembrane region" description="Helical" evidence="1">
    <location>
        <begin position="70"/>
        <end position="90"/>
    </location>
</feature>